<keyword evidence="3" id="KW-1185">Reference proteome</keyword>
<feature type="compositionally biased region" description="Acidic residues" evidence="1">
    <location>
        <begin position="25"/>
        <end position="41"/>
    </location>
</feature>
<evidence type="ECO:0000313" key="3">
    <source>
        <dbReference type="Proteomes" id="UP001283361"/>
    </source>
</evidence>
<feature type="non-terminal residue" evidence="2">
    <location>
        <position position="1"/>
    </location>
</feature>
<feature type="region of interest" description="Disordered" evidence="1">
    <location>
        <begin position="22"/>
        <end position="68"/>
    </location>
</feature>
<proteinExistence type="predicted"/>
<sequence length="68" mass="7974">MAAPLRRARKLFVRAEDVLQQIVDSSDEELSPFEDEDESQDQDYQPQVRRNSHSSISDHNEDEELDKE</sequence>
<dbReference type="AlphaFoldDB" id="A0AAE1ACP7"/>
<comment type="caution">
    <text evidence="2">The sequence shown here is derived from an EMBL/GenBank/DDBJ whole genome shotgun (WGS) entry which is preliminary data.</text>
</comment>
<name>A0AAE1ACP7_9GAST</name>
<protein>
    <submittedName>
        <fullName evidence="2">Uncharacterized protein</fullName>
    </submittedName>
</protein>
<evidence type="ECO:0000313" key="2">
    <source>
        <dbReference type="EMBL" id="KAK3785178.1"/>
    </source>
</evidence>
<reference evidence="2" key="1">
    <citation type="journal article" date="2023" name="G3 (Bethesda)">
        <title>A reference genome for the long-term kleptoplast-retaining sea slug Elysia crispata morphotype clarki.</title>
        <authorList>
            <person name="Eastman K.E."/>
            <person name="Pendleton A.L."/>
            <person name="Shaikh M.A."/>
            <person name="Suttiyut T."/>
            <person name="Ogas R."/>
            <person name="Tomko P."/>
            <person name="Gavelis G."/>
            <person name="Widhalm J.R."/>
            <person name="Wisecaver J.H."/>
        </authorList>
    </citation>
    <scope>NUCLEOTIDE SEQUENCE</scope>
    <source>
        <strain evidence="2">ECLA1</strain>
    </source>
</reference>
<dbReference type="EMBL" id="JAWDGP010002164">
    <property type="protein sequence ID" value="KAK3785178.1"/>
    <property type="molecule type" value="Genomic_DNA"/>
</dbReference>
<evidence type="ECO:0000256" key="1">
    <source>
        <dbReference type="SAM" id="MobiDB-lite"/>
    </source>
</evidence>
<gene>
    <name evidence="2" type="ORF">RRG08_008519</name>
</gene>
<organism evidence="2 3">
    <name type="scientific">Elysia crispata</name>
    <name type="common">lettuce slug</name>
    <dbReference type="NCBI Taxonomy" id="231223"/>
    <lineage>
        <taxon>Eukaryota</taxon>
        <taxon>Metazoa</taxon>
        <taxon>Spiralia</taxon>
        <taxon>Lophotrochozoa</taxon>
        <taxon>Mollusca</taxon>
        <taxon>Gastropoda</taxon>
        <taxon>Heterobranchia</taxon>
        <taxon>Euthyneura</taxon>
        <taxon>Panpulmonata</taxon>
        <taxon>Sacoglossa</taxon>
        <taxon>Placobranchoidea</taxon>
        <taxon>Plakobranchidae</taxon>
        <taxon>Elysia</taxon>
    </lineage>
</organism>
<dbReference type="Proteomes" id="UP001283361">
    <property type="component" value="Unassembled WGS sequence"/>
</dbReference>
<accession>A0AAE1ACP7</accession>